<name>A0A445BQD3_ARAHY</name>
<evidence type="ECO:0000313" key="1">
    <source>
        <dbReference type="EMBL" id="RYR40862.1"/>
    </source>
</evidence>
<comment type="caution">
    <text evidence="1">The sequence shown here is derived from an EMBL/GenBank/DDBJ whole genome shotgun (WGS) entry which is preliminary data.</text>
</comment>
<sequence length="65" mass="6912">MDAIKAAYGATVQIKDLPKDGLNLTLKINLSKLPANQGVSGVKGRLVKMEIRASTCVEEKEEVGA</sequence>
<dbReference type="Gramene" id="arahy.Tifrunner.gnm2.ann2.Ah09g017600.1">
    <property type="protein sequence ID" value="arahy.Tifrunner.gnm2.ann2.Ah09g017600.1-CDS"/>
    <property type="gene ID" value="arahy.Tifrunner.gnm2.ann2.Ah09g017600"/>
</dbReference>
<dbReference type="AlphaFoldDB" id="A0A445BQD3"/>
<keyword evidence="2" id="KW-1185">Reference proteome</keyword>
<dbReference type="Proteomes" id="UP000289738">
    <property type="component" value="Chromosome A09"/>
</dbReference>
<reference evidence="1 2" key="1">
    <citation type="submission" date="2019-01" db="EMBL/GenBank/DDBJ databases">
        <title>Sequencing of cultivated peanut Arachis hypogaea provides insights into genome evolution and oil improvement.</title>
        <authorList>
            <person name="Chen X."/>
        </authorList>
    </citation>
    <scope>NUCLEOTIDE SEQUENCE [LARGE SCALE GENOMIC DNA]</scope>
    <source>
        <strain evidence="2">cv. Fuhuasheng</strain>
        <tissue evidence="1">Leaves</tissue>
    </source>
</reference>
<gene>
    <name evidence="1" type="ORF">Ahy_A09g046610</name>
</gene>
<accession>A0A445BQD3</accession>
<evidence type="ECO:0000313" key="2">
    <source>
        <dbReference type="Proteomes" id="UP000289738"/>
    </source>
</evidence>
<protein>
    <submittedName>
        <fullName evidence="1">Uncharacterized protein</fullName>
    </submittedName>
</protein>
<organism evidence="1 2">
    <name type="scientific">Arachis hypogaea</name>
    <name type="common">Peanut</name>
    <dbReference type="NCBI Taxonomy" id="3818"/>
    <lineage>
        <taxon>Eukaryota</taxon>
        <taxon>Viridiplantae</taxon>
        <taxon>Streptophyta</taxon>
        <taxon>Embryophyta</taxon>
        <taxon>Tracheophyta</taxon>
        <taxon>Spermatophyta</taxon>
        <taxon>Magnoliopsida</taxon>
        <taxon>eudicotyledons</taxon>
        <taxon>Gunneridae</taxon>
        <taxon>Pentapetalae</taxon>
        <taxon>rosids</taxon>
        <taxon>fabids</taxon>
        <taxon>Fabales</taxon>
        <taxon>Fabaceae</taxon>
        <taxon>Papilionoideae</taxon>
        <taxon>50 kb inversion clade</taxon>
        <taxon>dalbergioids sensu lato</taxon>
        <taxon>Dalbergieae</taxon>
        <taxon>Pterocarpus clade</taxon>
        <taxon>Arachis</taxon>
    </lineage>
</organism>
<dbReference type="EMBL" id="SDMP01000009">
    <property type="protein sequence ID" value="RYR40862.1"/>
    <property type="molecule type" value="Genomic_DNA"/>
</dbReference>
<proteinExistence type="predicted"/>